<name>A0A816JPX3_BRANA</name>
<dbReference type="Proteomes" id="UP001295469">
    <property type="component" value="Chromosome C04"/>
</dbReference>
<gene>
    <name evidence="1" type="ORF">DARMORV10_C04P07440.1</name>
</gene>
<dbReference type="EMBL" id="HG994368">
    <property type="protein sequence ID" value="CAF1807972.1"/>
    <property type="molecule type" value="Genomic_DNA"/>
</dbReference>
<reference evidence="1" key="1">
    <citation type="submission" date="2021-01" db="EMBL/GenBank/DDBJ databases">
        <authorList>
            <consortium name="Genoscope - CEA"/>
            <person name="William W."/>
        </authorList>
    </citation>
    <scope>NUCLEOTIDE SEQUENCE</scope>
</reference>
<dbReference type="AlphaFoldDB" id="A0A816JPX3"/>
<protein>
    <submittedName>
        <fullName evidence="1">(rape) hypothetical protein</fullName>
    </submittedName>
</protein>
<accession>A0A816JPX3</accession>
<organism evidence="1">
    <name type="scientific">Brassica napus</name>
    <name type="common">Rape</name>
    <dbReference type="NCBI Taxonomy" id="3708"/>
    <lineage>
        <taxon>Eukaryota</taxon>
        <taxon>Viridiplantae</taxon>
        <taxon>Streptophyta</taxon>
        <taxon>Embryophyta</taxon>
        <taxon>Tracheophyta</taxon>
        <taxon>Spermatophyta</taxon>
        <taxon>Magnoliopsida</taxon>
        <taxon>eudicotyledons</taxon>
        <taxon>Gunneridae</taxon>
        <taxon>Pentapetalae</taxon>
        <taxon>rosids</taxon>
        <taxon>malvids</taxon>
        <taxon>Brassicales</taxon>
        <taxon>Brassicaceae</taxon>
        <taxon>Brassiceae</taxon>
        <taxon>Brassica</taxon>
    </lineage>
</organism>
<sequence length="90" mass="10255">MLFTKHVTISSLISRVNNTERRCLELCPWTTVSLDIFAQFAITPPTTNSTCPSITKAKIIITSWLIKSSLLKQRLARAGREIHKWISLTR</sequence>
<evidence type="ECO:0000313" key="1">
    <source>
        <dbReference type="EMBL" id="CAF1807972.1"/>
    </source>
</evidence>
<proteinExistence type="predicted"/>